<dbReference type="PANTHER" id="PTHR22604">
    <property type="entry name" value="OXIDOREDUCTASES"/>
    <property type="match status" value="1"/>
</dbReference>
<reference evidence="5 6" key="1">
    <citation type="submission" date="2018-08" db="EMBL/GenBank/DDBJ databases">
        <title>A genome reference for cultivated species of the human gut microbiota.</title>
        <authorList>
            <person name="Zou Y."/>
            <person name="Xue W."/>
            <person name="Luo G."/>
        </authorList>
    </citation>
    <scope>NUCLEOTIDE SEQUENCE [LARGE SCALE GENOMIC DNA]</scope>
    <source>
        <strain evidence="5 6">AF14-23</strain>
    </source>
</reference>
<dbReference type="SUPFAM" id="SSF51735">
    <property type="entry name" value="NAD(P)-binding Rossmann-fold domains"/>
    <property type="match status" value="1"/>
</dbReference>
<comment type="similarity">
    <text evidence="1">Belongs to the Gfo/Idh/MocA family.</text>
</comment>
<evidence type="ECO:0000256" key="2">
    <source>
        <dbReference type="ARBA" id="ARBA00023002"/>
    </source>
</evidence>
<dbReference type="GO" id="GO:0000166">
    <property type="term" value="F:nucleotide binding"/>
    <property type="evidence" value="ECO:0007669"/>
    <property type="project" value="InterPro"/>
</dbReference>
<dbReference type="GO" id="GO:0016491">
    <property type="term" value="F:oxidoreductase activity"/>
    <property type="evidence" value="ECO:0007669"/>
    <property type="project" value="UniProtKB-KW"/>
</dbReference>
<dbReference type="Pfam" id="PF22725">
    <property type="entry name" value="GFO_IDH_MocA_C3"/>
    <property type="match status" value="1"/>
</dbReference>
<protein>
    <submittedName>
        <fullName evidence="5">Gfo/Idh/MocA family oxidoreductase</fullName>
    </submittedName>
</protein>
<dbReference type="Gene3D" id="3.40.50.720">
    <property type="entry name" value="NAD(P)-binding Rossmann-like Domain"/>
    <property type="match status" value="1"/>
</dbReference>
<evidence type="ECO:0000259" key="4">
    <source>
        <dbReference type="Pfam" id="PF22725"/>
    </source>
</evidence>
<sequence length="334" mass="37678">MESEAKAMRKIKWGVMGTAFICERSTFPGMLQAENCEMYAIAGRNMEKAERFKETYGFQKAYGSYEKLLADPKVEAVYIPLPNTMHYEWTIRALKSGKHVLCEKPLAPTEAQAEEMFKAAEENHVYLMEAFAYQHSPYIAAVRKEIENGTIGDVRYMESAYITSDYDQKNIRMRRDTLGGCTYDLGVYNTSLILRILGDEPAKVRAIASFSEEKIDTLTSAIFEYADGKKAAFSCGMALATDLDRHIDRFEIQGTKGSIKGTGFEFNGDGELSYTITFFDGREEMKTISVPQNYRLEVEQMGRCVEGKETPAVTRGFSLANARMIDAILEEIGY</sequence>
<evidence type="ECO:0000313" key="6">
    <source>
        <dbReference type="Proteomes" id="UP000265828"/>
    </source>
</evidence>
<dbReference type="PANTHER" id="PTHR22604:SF105">
    <property type="entry name" value="TRANS-1,2-DIHYDROBENZENE-1,2-DIOL DEHYDROGENASE"/>
    <property type="match status" value="1"/>
</dbReference>
<proteinExistence type="inferred from homology"/>
<dbReference type="Gene3D" id="3.30.360.10">
    <property type="entry name" value="Dihydrodipicolinate Reductase, domain 2"/>
    <property type="match status" value="1"/>
</dbReference>
<dbReference type="EMBL" id="QRZI01000011">
    <property type="protein sequence ID" value="RGV61966.1"/>
    <property type="molecule type" value="Genomic_DNA"/>
</dbReference>
<dbReference type="Pfam" id="PF01408">
    <property type="entry name" value="GFO_IDH_MocA"/>
    <property type="match status" value="1"/>
</dbReference>
<dbReference type="InterPro" id="IPR050984">
    <property type="entry name" value="Gfo/Idh/MocA_domain"/>
</dbReference>
<dbReference type="InterPro" id="IPR036291">
    <property type="entry name" value="NAD(P)-bd_dom_sf"/>
</dbReference>
<comment type="caution">
    <text evidence="5">The sequence shown here is derived from an EMBL/GenBank/DDBJ whole genome shotgun (WGS) entry which is preliminary data.</text>
</comment>
<dbReference type="Proteomes" id="UP000265828">
    <property type="component" value="Unassembled WGS sequence"/>
</dbReference>
<keyword evidence="2" id="KW-0560">Oxidoreductase</keyword>
<feature type="domain" description="GFO/IDH/MocA-like oxidoreductase" evidence="4">
    <location>
        <begin position="140"/>
        <end position="259"/>
    </location>
</feature>
<evidence type="ECO:0000256" key="1">
    <source>
        <dbReference type="ARBA" id="ARBA00010928"/>
    </source>
</evidence>
<dbReference type="AlphaFoldDB" id="A0A395X7Y1"/>
<name>A0A395X7Y1_9FIRM</name>
<accession>A0A395X7Y1</accession>
<dbReference type="SUPFAM" id="SSF55347">
    <property type="entry name" value="Glyceraldehyde-3-phosphate dehydrogenase-like, C-terminal domain"/>
    <property type="match status" value="1"/>
</dbReference>
<organism evidence="5 6">
    <name type="scientific">Blautia obeum</name>
    <dbReference type="NCBI Taxonomy" id="40520"/>
    <lineage>
        <taxon>Bacteria</taxon>
        <taxon>Bacillati</taxon>
        <taxon>Bacillota</taxon>
        <taxon>Clostridia</taxon>
        <taxon>Lachnospirales</taxon>
        <taxon>Lachnospiraceae</taxon>
        <taxon>Blautia</taxon>
    </lineage>
</organism>
<evidence type="ECO:0000313" key="5">
    <source>
        <dbReference type="EMBL" id="RGV61966.1"/>
    </source>
</evidence>
<dbReference type="InterPro" id="IPR055170">
    <property type="entry name" value="GFO_IDH_MocA-like_dom"/>
</dbReference>
<feature type="domain" description="Gfo/Idh/MocA-like oxidoreductase N-terminal" evidence="3">
    <location>
        <begin position="11"/>
        <end position="130"/>
    </location>
</feature>
<evidence type="ECO:0000259" key="3">
    <source>
        <dbReference type="Pfam" id="PF01408"/>
    </source>
</evidence>
<gene>
    <name evidence="5" type="ORF">DWW07_14630</name>
</gene>
<dbReference type="InterPro" id="IPR000683">
    <property type="entry name" value="Gfo/Idh/MocA-like_OxRdtase_N"/>
</dbReference>